<reference evidence="2" key="1">
    <citation type="submission" date="2021-01" db="EMBL/GenBank/DDBJ databases">
        <authorList>
            <person name="Corre E."/>
            <person name="Pelletier E."/>
            <person name="Niang G."/>
            <person name="Scheremetjew M."/>
            <person name="Finn R."/>
            <person name="Kale V."/>
            <person name="Holt S."/>
            <person name="Cochrane G."/>
            <person name="Meng A."/>
            <person name="Brown T."/>
            <person name="Cohen L."/>
        </authorList>
    </citation>
    <scope>NUCLEOTIDE SEQUENCE</scope>
    <source>
        <strain evidence="2">CCMP127</strain>
    </source>
</reference>
<protein>
    <recommendedName>
        <fullName evidence="1">C2 domain-containing protein</fullName>
    </recommendedName>
</protein>
<dbReference type="Gene3D" id="2.60.40.150">
    <property type="entry name" value="C2 domain"/>
    <property type="match status" value="1"/>
</dbReference>
<dbReference type="InterPro" id="IPR000008">
    <property type="entry name" value="C2_dom"/>
</dbReference>
<evidence type="ECO:0000313" key="2">
    <source>
        <dbReference type="EMBL" id="CAE0413374.1"/>
    </source>
</evidence>
<sequence>MSTSLFAKIAVGTFGAGFGGYALYETIVQTVGLRGECVVDIVGADLQVRSNNQLDRFSRPDVQVSCLHGKVKRTTQIENNCYDPRFLFRSKMPYYYNEGFAFTVLDVDRVNGNEVIGRCFVDPKTAEMVMKEKTPLLLSLGDGIGVLKVQLEKSDGSTTEKSLHEL</sequence>
<dbReference type="InterPro" id="IPR035892">
    <property type="entry name" value="C2_domain_sf"/>
</dbReference>
<feature type="domain" description="C2" evidence="1">
    <location>
        <begin position="52"/>
        <end position="125"/>
    </location>
</feature>
<dbReference type="EMBL" id="HBIM01013045">
    <property type="protein sequence ID" value="CAE0413374.1"/>
    <property type="molecule type" value="Transcribed_RNA"/>
</dbReference>
<dbReference type="AlphaFoldDB" id="A0A7S3L6N0"/>
<dbReference type="Pfam" id="PF00168">
    <property type="entry name" value="C2"/>
    <property type="match status" value="1"/>
</dbReference>
<proteinExistence type="predicted"/>
<dbReference type="SUPFAM" id="SSF49562">
    <property type="entry name" value="C2 domain (Calcium/lipid-binding domain, CaLB)"/>
    <property type="match status" value="1"/>
</dbReference>
<accession>A0A7S3L6N0</accession>
<evidence type="ECO:0000259" key="1">
    <source>
        <dbReference type="Pfam" id="PF00168"/>
    </source>
</evidence>
<gene>
    <name evidence="2" type="ORF">ACOF00016_LOCUS10630</name>
</gene>
<organism evidence="2">
    <name type="scientific">Amphora coffeiformis</name>
    <dbReference type="NCBI Taxonomy" id="265554"/>
    <lineage>
        <taxon>Eukaryota</taxon>
        <taxon>Sar</taxon>
        <taxon>Stramenopiles</taxon>
        <taxon>Ochrophyta</taxon>
        <taxon>Bacillariophyta</taxon>
        <taxon>Bacillariophyceae</taxon>
        <taxon>Bacillariophycidae</taxon>
        <taxon>Thalassiophysales</taxon>
        <taxon>Catenulaceae</taxon>
        <taxon>Amphora</taxon>
    </lineage>
</organism>
<name>A0A7S3L6N0_9STRA</name>